<dbReference type="InterPro" id="IPR016039">
    <property type="entry name" value="Thiolase-like"/>
</dbReference>
<evidence type="ECO:0000313" key="4">
    <source>
        <dbReference type="Proteomes" id="UP001197247"/>
    </source>
</evidence>
<organism evidence="3 4">
    <name type="scientific">Kineosporia corallincola</name>
    <dbReference type="NCBI Taxonomy" id="2835133"/>
    <lineage>
        <taxon>Bacteria</taxon>
        <taxon>Bacillati</taxon>
        <taxon>Actinomycetota</taxon>
        <taxon>Actinomycetes</taxon>
        <taxon>Kineosporiales</taxon>
        <taxon>Kineosporiaceae</taxon>
        <taxon>Kineosporia</taxon>
    </lineage>
</organism>
<evidence type="ECO:0000313" key="3">
    <source>
        <dbReference type="EMBL" id="MBT0772358.1"/>
    </source>
</evidence>
<dbReference type="RefSeq" id="WP_214158828.1">
    <property type="nucleotide sequence ID" value="NZ_JAHBAY010000012.1"/>
</dbReference>
<protein>
    <recommendedName>
        <fullName evidence="2">Beta-ketoacyl-[acyl-carrier-protein] synthase III C-terminal domain-containing protein</fullName>
    </recommendedName>
</protein>
<keyword evidence="1" id="KW-0808">Transferase</keyword>
<name>A0ABS5TNG2_9ACTN</name>
<accession>A0ABS5TNG2</accession>
<evidence type="ECO:0000259" key="2">
    <source>
        <dbReference type="Pfam" id="PF08541"/>
    </source>
</evidence>
<sequence>MTGDGIGIGIGLVRSVLPGDGELRPVSSLPDYALLGVQEQEFADSSGVATVGTIESPAAGLAARACQALLADQDPGAPEPDALILVGPRSPDVLLGSDAGQVQAEAKLTSGFALTLDGLGCAGSSAAWGLAHDLLTADPSRHSVMIAFASRPTGLDRVRYPVTVIGDGAFAMTMVRGGRPVLRAHRLETDGTFHDLFSVDYKQAPFYEWVEECRSPDRYRFELAMQSRLRFGRLVDAVLEDAGVPRSGVRAVLMQNVTAGAYQFYESLLGLPIHPVCATHLTRYGHLGAMDVVLNLERLVASDELTEGDHVLVLNNSPVAAWAVTLWEI</sequence>
<reference evidence="3 4" key="1">
    <citation type="submission" date="2021-05" db="EMBL/GenBank/DDBJ databases">
        <title>Kineosporia and Streptomyces sp. nov. two new marine actinobacteria isolated from Coral.</title>
        <authorList>
            <person name="Buangrab K."/>
            <person name="Sutthacheep M."/>
            <person name="Yeemin T."/>
            <person name="Harunari E."/>
            <person name="Igarashi Y."/>
            <person name="Kanchanasin P."/>
            <person name="Tanasupawat S."/>
            <person name="Phongsopitanun W."/>
        </authorList>
    </citation>
    <scope>NUCLEOTIDE SEQUENCE [LARGE SCALE GENOMIC DNA]</scope>
    <source>
        <strain evidence="3 4">J2-2</strain>
    </source>
</reference>
<feature type="domain" description="Beta-ketoacyl-[acyl-carrier-protein] synthase III C-terminal" evidence="2">
    <location>
        <begin position="239"/>
        <end position="328"/>
    </location>
</feature>
<dbReference type="Pfam" id="PF08541">
    <property type="entry name" value="ACP_syn_III_C"/>
    <property type="match status" value="1"/>
</dbReference>
<comment type="caution">
    <text evidence="3">The sequence shown here is derived from an EMBL/GenBank/DDBJ whole genome shotgun (WGS) entry which is preliminary data.</text>
</comment>
<gene>
    <name evidence="3" type="ORF">KIH74_25665</name>
</gene>
<proteinExistence type="predicted"/>
<dbReference type="SUPFAM" id="SSF53901">
    <property type="entry name" value="Thiolase-like"/>
    <property type="match status" value="1"/>
</dbReference>
<keyword evidence="4" id="KW-1185">Reference proteome</keyword>
<dbReference type="Proteomes" id="UP001197247">
    <property type="component" value="Unassembled WGS sequence"/>
</dbReference>
<dbReference type="InterPro" id="IPR013747">
    <property type="entry name" value="ACP_syn_III_C"/>
</dbReference>
<dbReference type="EMBL" id="JAHBAY010000012">
    <property type="protein sequence ID" value="MBT0772358.1"/>
    <property type="molecule type" value="Genomic_DNA"/>
</dbReference>
<evidence type="ECO:0000256" key="1">
    <source>
        <dbReference type="ARBA" id="ARBA00022679"/>
    </source>
</evidence>
<dbReference type="Gene3D" id="3.40.47.10">
    <property type="match status" value="2"/>
</dbReference>